<dbReference type="PANTHER" id="PTHR35007:SF1">
    <property type="entry name" value="PILUS ASSEMBLY PROTEIN"/>
    <property type="match status" value="1"/>
</dbReference>
<evidence type="ECO:0000256" key="4">
    <source>
        <dbReference type="ARBA" id="ARBA00022989"/>
    </source>
</evidence>
<evidence type="ECO:0000313" key="11">
    <source>
        <dbReference type="Proteomes" id="UP000591948"/>
    </source>
</evidence>
<dbReference type="RefSeq" id="WP_176229933.1">
    <property type="nucleotide sequence ID" value="NZ_BLRY01000006.1"/>
</dbReference>
<proteinExistence type="predicted"/>
<dbReference type="GO" id="GO:0005886">
    <property type="term" value="C:plasma membrane"/>
    <property type="evidence" value="ECO:0007669"/>
    <property type="project" value="UniProtKB-SubCell"/>
</dbReference>
<dbReference type="Pfam" id="PF00482">
    <property type="entry name" value="T2SSF"/>
    <property type="match status" value="1"/>
</dbReference>
<evidence type="ECO:0000256" key="3">
    <source>
        <dbReference type="ARBA" id="ARBA00022692"/>
    </source>
</evidence>
<comment type="subcellular location">
    <subcellularLocation>
        <location evidence="1">Cell membrane</location>
        <topology evidence="1">Multi-pass membrane protein</topology>
    </subcellularLocation>
</comment>
<name>A0A6V8PT57_9ACTN</name>
<keyword evidence="3 6" id="KW-0812">Transmembrane</keyword>
<dbReference type="Proteomes" id="UP000591948">
    <property type="component" value="Unassembled WGS sequence"/>
</dbReference>
<gene>
    <name evidence="8" type="ORF">HKBW3S33_00223</name>
    <name evidence="9" type="ORF">HKBW3S43_01102</name>
</gene>
<sequence>MITSIVTLSLLGSFYLILAIFSLSEARSARVRQLLARSTLGASLREERRQETTRIGVWLERAGVEIAEKEFYIALLLLLSTSFLATMVIFQNLLVSLAVVTLIGAGVVVYLNFRSGNLAHKKDAQLEQFLIDLSASLHATSDIVEAIKMALKETEDPLRREFQRLVDEVNYNISFNRAVANIIRRNKSDLLEIVLIGLVAANEQGTNLIEFLNLKADYVRQRLQMEKHVQILSTEPRITALIVMAAPLLVILLVSLLNPGYIAFFRTVPGMITLAYSAISYTVGYLLISRLTHLTEKRRVRG</sequence>
<feature type="transmembrane region" description="Helical" evidence="6">
    <location>
        <begin position="71"/>
        <end position="89"/>
    </location>
</feature>
<keyword evidence="4 6" id="KW-1133">Transmembrane helix</keyword>
<keyword evidence="11" id="KW-1185">Reference proteome</keyword>
<protein>
    <recommendedName>
        <fullName evidence="7">Type II secretion system protein GspF domain-containing protein</fullName>
    </recommendedName>
</protein>
<dbReference type="Gene3D" id="1.20.81.30">
    <property type="entry name" value="Type II secretion system (T2SS), domain F"/>
    <property type="match status" value="1"/>
</dbReference>
<keyword evidence="2" id="KW-1003">Cell membrane</keyword>
<evidence type="ECO:0000256" key="1">
    <source>
        <dbReference type="ARBA" id="ARBA00004651"/>
    </source>
</evidence>
<feature type="domain" description="Type II secretion system protein GspF" evidence="7">
    <location>
        <begin position="129"/>
        <end position="254"/>
    </location>
</feature>
<evidence type="ECO:0000259" key="7">
    <source>
        <dbReference type="Pfam" id="PF00482"/>
    </source>
</evidence>
<dbReference type="AlphaFoldDB" id="A0A6V8PT57"/>
<evidence type="ECO:0000313" key="9">
    <source>
        <dbReference type="EMBL" id="GFP35310.1"/>
    </source>
</evidence>
<dbReference type="InterPro" id="IPR018076">
    <property type="entry name" value="T2SS_GspF_dom"/>
</dbReference>
<evidence type="ECO:0000313" key="8">
    <source>
        <dbReference type="EMBL" id="GFP26809.1"/>
    </source>
</evidence>
<feature type="transmembrane region" description="Helical" evidence="6">
    <location>
        <begin position="95"/>
        <end position="113"/>
    </location>
</feature>
<evidence type="ECO:0000256" key="6">
    <source>
        <dbReference type="SAM" id="Phobius"/>
    </source>
</evidence>
<accession>A0A6V8PT57</accession>
<feature type="transmembrane region" description="Helical" evidence="6">
    <location>
        <begin position="238"/>
        <end position="257"/>
    </location>
</feature>
<dbReference type="EMBL" id="BLRY01000006">
    <property type="protein sequence ID" value="GFP26809.1"/>
    <property type="molecule type" value="Genomic_DNA"/>
</dbReference>
<comment type="caution">
    <text evidence="9">The sequence shown here is derived from an EMBL/GenBank/DDBJ whole genome shotgun (WGS) entry which is preliminary data.</text>
</comment>
<dbReference type="Proteomes" id="UP000576480">
    <property type="component" value="Unassembled WGS sequence"/>
</dbReference>
<dbReference type="PANTHER" id="PTHR35007">
    <property type="entry name" value="INTEGRAL MEMBRANE PROTEIN-RELATED"/>
    <property type="match status" value="1"/>
</dbReference>
<organism evidence="9 10">
    <name type="scientific">Candidatus Hakubella thermalkaliphila</name>
    <dbReference type="NCBI Taxonomy" id="2754717"/>
    <lineage>
        <taxon>Bacteria</taxon>
        <taxon>Bacillati</taxon>
        <taxon>Actinomycetota</taxon>
        <taxon>Actinomycetota incertae sedis</taxon>
        <taxon>Candidatus Hakubellales</taxon>
        <taxon>Candidatus Hakubellaceae</taxon>
        <taxon>Candidatus Hakubella</taxon>
    </lineage>
</organism>
<keyword evidence="5 6" id="KW-0472">Membrane</keyword>
<feature type="transmembrane region" description="Helical" evidence="6">
    <location>
        <begin position="6"/>
        <end position="24"/>
    </location>
</feature>
<evidence type="ECO:0000256" key="5">
    <source>
        <dbReference type="ARBA" id="ARBA00023136"/>
    </source>
</evidence>
<dbReference type="InterPro" id="IPR042094">
    <property type="entry name" value="T2SS_GspF_sf"/>
</dbReference>
<feature type="transmembrane region" description="Helical" evidence="6">
    <location>
        <begin position="263"/>
        <end position="288"/>
    </location>
</feature>
<reference evidence="10 11" key="1">
    <citation type="journal article" date="2020" name="Front. Microbiol.">
        <title>Single-cell genomics of novel Actinobacteria with the Wood-Ljungdahl pathway discovered in a serpentinizing system.</title>
        <authorList>
            <person name="Merino N."/>
            <person name="Kawai M."/>
            <person name="Boyd E.S."/>
            <person name="Colman D.R."/>
            <person name="McGlynn S.E."/>
            <person name="Nealson K.H."/>
            <person name="Kurokawa K."/>
            <person name="Hongoh Y."/>
        </authorList>
    </citation>
    <scope>NUCLEOTIDE SEQUENCE [LARGE SCALE GENOMIC DNA]</scope>
    <source>
        <strain evidence="8 11">S33</strain>
        <strain evidence="9 10">S43</strain>
    </source>
</reference>
<dbReference type="EMBL" id="BLSB01000080">
    <property type="protein sequence ID" value="GFP35310.1"/>
    <property type="molecule type" value="Genomic_DNA"/>
</dbReference>
<evidence type="ECO:0000256" key="2">
    <source>
        <dbReference type="ARBA" id="ARBA00022475"/>
    </source>
</evidence>
<evidence type="ECO:0000313" key="10">
    <source>
        <dbReference type="Proteomes" id="UP000576480"/>
    </source>
</evidence>